<protein>
    <recommendedName>
        <fullName evidence="10">Cation efflux protein transmembrane domain-containing protein</fullName>
    </recommendedName>
</protein>
<evidence type="ECO:0000256" key="2">
    <source>
        <dbReference type="ARBA" id="ARBA00008873"/>
    </source>
</evidence>
<name>A0A915L605_ROMCU</name>
<keyword evidence="6 9" id="KW-1133">Transmembrane helix</keyword>
<dbReference type="GO" id="GO:1904257">
    <property type="term" value="P:zinc ion import into Golgi lumen"/>
    <property type="evidence" value="ECO:0007669"/>
    <property type="project" value="TreeGrafter"/>
</dbReference>
<keyword evidence="11" id="KW-1185">Reference proteome</keyword>
<keyword evidence="8 9" id="KW-0472">Membrane</keyword>
<accession>A0A915L605</accession>
<evidence type="ECO:0000256" key="4">
    <source>
        <dbReference type="ARBA" id="ARBA00022692"/>
    </source>
</evidence>
<sequence>MTLACFSNFRLIISDSKSRSIFLFLVVNLSFAFVELIWGMWGNSLSLISDSFHMFFDCTGLLCGLVASMITKWKPNDKFSYG</sequence>
<proteinExistence type="inferred from homology"/>
<keyword evidence="3" id="KW-0813">Transport</keyword>
<dbReference type="Proteomes" id="UP000887565">
    <property type="component" value="Unplaced"/>
</dbReference>
<evidence type="ECO:0000256" key="7">
    <source>
        <dbReference type="ARBA" id="ARBA00023065"/>
    </source>
</evidence>
<evidence type="ECO:0000256" key="3">
    <source>
        <dbReference type="ARBA" id="ARBA00022448"/>
    </source>
</evidence>
<evidence type="ECO:0000256" key="9">
    <source>
        <dbReference type="SAM" id="Phobius"/>
    </source>
</evidence>
<evidence type="ECO:0000256" key="1">
    <source>
        <dbReference type="ARBA" id="ARBA00004141"/>
    </source>
</evidence>
<feature type="transmembrane region" description="Helical" evidence="9">
    <location>
        <begin position="21"/>
        <end position="41"/>
    </location>
</feature>
<evidence type="ECO:0000313" key="11">
    <source>
        <dbReference type="Proteomes" id="UP000887565"/>
    </source>
</evidence>
<dbReference type="PANTHER" id="PTHR45755:SF4">
    <property type="entry name" value="ZINC TRANSPORTER 7"/>
    <property type="match status" value="1"/>
</dbReference>
<dbReference type="InterPro" id="IPR058533">
    <property type="entry name" value="Cation_efflux_TM"/>
</dbReference>
<reference evidence="12" key="1">
    <citation type="submission" date="2022-11" db="UniProtKB">
        <authorList>
            <consortium name="WormBaseParasite"/>
        </authorList>
    </citation>
    <scope>IDENTIFICATION</scope>
</reference>
<dbReference type="InterPro" id="IPR045316">
    <property type="entry name" value="Msc2-like"/>
</dbReference>
<feature type="transmembrane region" description="Helical" evidence="9">
    <location>
        <begin position="53"/>
        <end position="71"/>
    </location>
</feature>
<keyword evidence="5" id="KW-0864">Zinc transport</keyword>
<dbReference type="GO" id="GO:0005385">
    <property type="term" value="F:zinc ion transmembrane transporter activity"/>
    <property type="evidence" value="ECO:0007669"/>
    <property type="project" value="InterPro"/>
</dbReference>
<dbReference type="Gene3D" id="1.20.1510.10">
    <property type="entry name" value="Cation efflux protein transmembrane domain"/>
    <property type="match status" value="1"/>
</dbReference>
<evidence type="ECO:0000256" key="5">
    <source>
        <dbReference type="ARBA" id="ARBA00022906"/>
    </source>
</evidence>
<keyword evidence="4 9" id="KW-0812">Transmembrane</keyword>
<dbReference type="GO" id="GO:0031410">
    <property type="term" value="C:cytoplasmic vesicle"/>
    <property type="evidence" value="ECO:0007669"/>
    <property type="project" value="TreeGrafter"/>
</dbReference>
<dbReference type="SUPFAM" id="SSF161111">
    <property type="entry name" value="Cation efflux protein transmembrane domain-like"/>
    <property type="match status" value="1"/>
</dbReference>
<organism evidence="11 12">
    <name type="scientific">Romanomermis culicivorax</name>
    <name type="common">Nematode worm</name>
    <dbReference type="NCBI Taxonomy" id="13658"/>
    <lineage>
        <taxon>Eukaryota</taxon>
        <taxon>Metazoa</taxon>
        <taxon>Ecdysozoa</taxon>
        <taxon>Nematoda</taxon>
        <taxon>Enoplea</taxon>
        <taxon>Dorylaimia</taxon>
        <taxon>Mermithida</taxon>
        <taxon>Mermithoidea</taxon>
        <taxon>Mermithidae</taxon>
        <taxon>Romanomermis</taxon>
    </lineage>
</organism>
<dbReference type="GO" id="GO:0016020">
    <property type="term" value="C:membrane"/>
    <property type="evidence" value="ECO:0007669"/>
    <property type="project" value="UniProtKB-SubCell"/>
</dbReference>
<dbReference type="GO" id="GO:0006882">
    <property type="term" value="P:intracellular zinc ion homeostasis"/>
    <property type="evidence" value="ECO:0007669"/>
    <property type="project" value="InterPro"/>
</dbReference>
<evidence type="ECO:0000259" key="10">
    <source>
        <dbReference type="Pfam" id="PF01545"/>
    </source>
</evidence>
<dbReference type="Pfam" id="PF01545">
    <property type="entry name" value="Cation_efflux"/>
    <property type="match status" value="1"/>
</dbReference>
<evidence type="ECO:0000313" key="12">
    <source>
        <dbReference type="WBParaSite" id="nRc.2.0.1.t45953-RA"/>
    </source>
</evidence>
<dbReference type="GO" id="GO:0005794">
    <property type="term" value="C:Golgi apparatus"/>
    <property type="evidence" value="ECO:0007669"/>
    <property type="project" value="UniProtKB-SubCell"/>
</dbReference>
<comment type="similarity">
    <text evidence="2">Belongs to the cation diffusion facilitator (CDF) transporter (TC 2.A.4) family. SLC30A subfamily.</text>
</comment>
<dbReference type="AlphaFoldDB" id="A0A915L605"/>
<keyword evidence="5" id="KW-0862">Zinc</keyword>
<dbReference type="WBParaSite" id="nRc.2.0.1.t45953-RA">
    <property type="protein sequence ID" value="nRc.2.0.1.t45953-RA"/>
    <property type="gene ID" value="nRc.2.0.1.g45953"/>
</dbReference>
<comment type="subcellular location">
    <subcellularLocation>
        <location evidence="1">Membrane</location>
        <topology evidence="1">Multi-pass membrane protein</topology>
    </subcellularLocation>
</comment>
<keyword evidence="7" id="KW-0406">Ion transport</keyword>
<feature type="domain" description="Cation efflux protein transmembrane" evidence="10">
    <location>
        <begin position="21"/>
        <end position="82"/>
    </location>
</feature>
<dbReference type="PANTHER" id="PTHR45755">
    <property type="match status" value="1"/>
</dbReference>
<evidence type="ECO:0000256" key="6">
    <source>
        <dbReference type="ARBA" id="ARBA00022989"/>
    </source>
</evidence>
<evidence type="ECO:0000256" key="8">
    <source>
        <dbReference type="ARBA" id="ARBA00023136"/>
    </source>
</evidence>
<dbReference type="InterPro" id="IPR027469">
    <property type="entry name" value="Cation_efflux_TMD_sf"/>
</dbReference>